<comment type="caution">
    <text evidence="9">The sequence shown here is derived from an EMBL/GenBank/DDBJ whole genome shotgun (WGS) entry which is preliminary data.</text>
</comment>
<keyword evidence="4" id="KW-0472">Membrane</keyword>
<dbReference type="Pfam" id="PF25917">
    <property type="entry name" value="BSH_RND"/>
    <property type="match status" value="1"/>
</dbReference>
<keyword evidence="10" id="KW-1185">Reference proteome</keyword>
<dbReference type="Pfam" id="PF25954">
    <property type="entry name" value="Beta-barrel_RND_2"/>
    <property type="match status" value="1"/>
</dbReference>
<dbReference type="InterPro" id="IPR058637">
    <property type="entry name" value="YknX-like_C"/>
</dbReference>
<evidence type="ECO:0000259" key="7">
    <source>
        <dbReference type="Pfam" id="PF25954"/>
    </source>
</evidence>
<dbReference type="NCBIfam" id="TIGR01730">
    <property type="entry name" value="RND_mfp"/>
    <property type="match status" value="1"/>
</dbReference>
<gene>
    <name evidence="9" type="ORF">PSQ40_15165</name>
</gene>
<keyword evidence="4" id="KW-0812">Transmembrane</keyword>
<feature type="domain" description="Multidrug resistance protein MdtA-like alpha-helical hairpin" evidence="5">
    <location>
        <begin position="138"/>
        <end position="199"/>
    </location>
</feature>
<dbReference type="PANTHER" id="PTHR30469:SF37">
    <property type="entry name" value="RAGD PROTEIN"/>
    <property type="match status" value="1"/>
</dbReference>
<dbReference type="Gene3D" id="2.40.30.170">
    <property type="match status" value="1"/>
</dbReference>
<feature type="coiled-coil region" evidence="2">
    <location>
        <begin position="132"/>
        <end position="204"/>
    </location>
</feature>
<reference evidence="9 10" key="1">
    <citation type="submission" date="2023-02" db="EMBL/GenBank/DDBJ databases">
        <title>Bacterial whole genomic sequence of Curvibacter sp. HBC61.</title>
        <authorList>
            <person name="Le V."/>
            <person name="Ko S.-R."/>
            <person name="Ahn C.-Y."/>
            <person name="Oh H.-M."/>
        </authorList>
    </citation>
    <scope>NUCLEOTIDE SEQUENCE [LARGE SCALE GENOMIC DNA]</scope>
    <source>
        <strain evidence="9 10">HBC61</strain>
    </source>
</reference>
<protein>
    <submittedName>
        <fullName evidence="9">Efflux RND transporter periplasmic adaptor subunit</fullName>
    </submittedName>
</protein>
<evidence type="ECO:0000259" key="8">
    <source>
        <dbReference type="Pfam" id="PF25989"/>
    </source>
</evidence>
<dbReference type="EMBL" id="JAQSIP010000007">
    <property type="protein sequence ID" value="MDD0839923.1"/>
    <property type="molecule type" value="Genomic_DNA"/>
</dbReference>
<dbReference type="SUPFAM" id="SSF111369">
    <property type="entry name" value="HlyD-like secretion proteins"/>
    <property type="match status" value="1"/>
</dbReference>
<dbReference type="RefSeq" id="WP_273952563.1">
    <property type="nucleotide sequence ID" value="NZ_JAQSIP010000007.1"/>
</dbReference>
<name>A0ABT5N1I4_9BURK</name>
<sequence length="458" mass="48821">MSHAQRHSSIGIHGLHLHEGAHQIHRLRLLRRAKWGALIALLVLGAGAGAVMFERAAQARTLSAATQANAKVHVFVVSPRPGRGQQQIQLPGTLQGYMETPLYARVSGYVQRWHKDIGDRVQKGDLLAEIATGEIEQQLAEARATRQQAQSNLQLARTSFERWQGLRQRDAVSQQELDERQNTLKLVQANVAATEANVQRLEQLLSYGRIVAPFAGVITKRNIDVGSLVDAGNGGAPKLLFTLSQVNPLRLYVAAPQSAAPRIQVGNEAQVTLAELPGQTFTGKVVRTAGAIDPATRTLQVEIQLPNPDGKLLPGSYVQVALQTNAADKPTLTVPNNALLFRPEGTVVAVVRDGKVNLQKVTLGRDLGVRIEILKGLQASDKLIVNPPDSLAEGDPVEANDLPDPKPADNKGGDKKAGDAKAADAKPGDAKAADAKKGDGPPAAPQGNDGKQAARSTP</sequence>
<feature type="compositionally biased region" description="Basic and acidic residues" evidence="3">
    <location>
        <begin position="403"/>
        <end position="439"/>
    </location>
</feature>
<evidence type="ECO:0000256" key="4">
    <source>
        <dbReference type="SAM" id="Phobius"/>
    </source>
</evidence>
<accession>A0ABT5N1I4</accession>
<dbReference type="InterPro" id="IPR058792">
    <property type="entry name" value="Beta-barrel_RND_2"/>
</dbReference>
<evidence type="ECO:0000313" key="9">
    <source>
        <dbReference type="EMBL" id="MDD0839923.1"/>
    </source>
</evidence>
<feature type="transmembrane region" description="Helical" evidence="4">
    <location>
        <begin position="35"/>
        <end position="53"/>
    </location>
</feature>
<evidence type="ECO:0000256" key="2">
    <source>
        <dbReference type="SAM" id="Coils"/>
    </source>
</evidence>
<keyword evidence="4" id="KW-1133">Transmembrane helix</keyword>
<feature type="domain" description="YknX-like C-terminal permuted SH3-like" evidence="8">
    <location>
        <begin position="332"/>
        <end position="398"/>
    </location>
</feature>
<keyword evidence="2" id="KW-0175">Coiled coil</keyword>
<dbReference type="Pfam" id="PF25989">
    <property type="entry name" value="YknX_C"/>
    <property type="match status" value="1"/>
</dbReference>
<feature type="region of interest" description="Disordered" evidence="3">
    <location>
        <begin position="385"/>
        <end position="458"/>
    </location>
</feature>
<dbReference type="InterPro" id="IPR058624">
    <property type="entry name" value="MdtA-like_HH"/>
</dbReference>
<evidence type="ECO:0000259" key="5">
    <source>
        <dbReference type="Pfam" id="PF25876"/>
    </source>
</evidence>
<dbReference type="Gene3D" id="1.10.287.470">
    <property type="entry name" value="Helix hairpin bin"/>
    <property type="match status" value="1"/>
</dbReference>
<proteinExistence type="inferred from homology"/>
<evidence type="ECO:0000256" key="3">
    <source>
        <dbReference type="SAM" id="MobiDB-lite"/>
    </source>
</evidence>
<dbReference type="Pfam" id="PF25876">
    <property type="entry name" value="HH_MFP_RND"/>
    <property type="match status" value="1"/>
</dbReference>
<feature type="domain" description="CusB-like beta-barrel" evidence="7">
    <location>
        <begin position="252"/>
        <end position="325"/>
    </location>
</feature>
<organism evidence="9 10">
    <name type="scientific">Curvibacter cyanobacteriorum</name>
    <dbReference type="NCBI Taxonomy" id="3026422"/>
    <lineage>
        <taxon>Bacteria</taxon>
        <taxon>Pseudomonadati</taxon>
        <taxon>Pseudomonadota</taxon>
        <taxon>Betaproteobacteria</taxon>
        <taxon>Burkholderiales</taxon>
        <taxon>Comamonadaceae</taxon>
        <taxon>Curvibacter</taxon>
    </lineage>
</organism>
<evidence type="ECO:0000259" key="6">
    <source>
        <dbReference type="Pfam" id="PF25917"/>
    </source>
</evidence>
<dbReference type="InterPro" id="IPR058625">
    <property type="entry name" value="MdtA-like_BSH"/>
</dbReference>
<dbReference type="InterPro" id="IPR006143">
    <property type="entry name" value="RND_pump_MFP"/>
</dbReference>
<dbReference type="Gene3D" id="2.40.50.100">
    <property type="match status" value="1"/>
</dbReference>
<feature type="domain" description="Multidrug resistance protein MdtA-like barrel-sandwich hybrid" evidence="6">
    <location>
        <begin position="104"/>
        <end position="233"/>
    </location>
</feature>
<dbReference type="Gene3D" id="2.40.420.20">
    <property type="match status" value="1"/>
</dbReference>
<evidence type="ECO:0000256" key="1">
    <source>
        <dbReference type="ARBA" id="ARBA00009477"/>
    </source>
</evidence>
<comment type="similarity">
    <text evidence="1">Belongs to the membrane fusion protein (MFP) (TC 8.A.1) family.</text>
</comment>
<evidence type="ECO:0000313" key="10">
    <source>
        <dbReference type="Proteomes" id="UP001528673"/>
    </source>
</evidence>
<dbReference type="Proteomes" id="UP001528673">
    <property type="component" value="Unassembled WGS sequence"/>
</dbReference>
<dbReference type="PANTHER" id="PTHR30469">
    <property type="entry name" value="MULTIDRUG RESISTANCE PROTEIN MDTA"/>
    <property type="match status" value="1"/>
</dbReference>